<dbReference type="Pfam" id="PF03404">
    <property type="entry name" value="Mo-co_dimer"/>
    <property type="match status" value="1"/>
</dbReference>
<dbReference type="PANTHER" id="PTHR19372:SF7">
    <property type="entry name" value="SULFITE OXIDASE, MITOCHONDRIAL"/>
    <property type="match status" value="1"/>
</dbReference>
<dbReference type="InterPro" id="IPR000572">
    <property type="entry name" value="OxRdtase_Mopterin-bd_dom"/>
</dbReference>
<keyword evidence="5" id="KW-0560">Oxidoreductase</keyword>
<evidence type="ECO:0000256" key="3">
    <source>
        <dbReference type="ARBA" id="ARBA00022617"/>
    </source>
</evidence>
<organism evidence="8 9">
    <name type="scientific">Thecamonas trahens ATCC 50062</name>
    <dbReference type="NCBI Taxonomy" id="461836"/>
    <lineage>
        <taxon>Eukaryota</taxon>
        <taxon>Apusozoa</taxon>
        <taxon>Apusomonadida</taxon>
        <taxon>Apusomonadidae</taxon>
        <taxon>Thecamonas</taxon>
    </lineage>
</organism>
<dbReference type="InterPro" id="IPR036374">
    <property type="entry name" value="OxRdtase_Mopterin-bd_sf"/>
</dbReference>
<dbReference type="GO" id="GO:0030151">
    <property type="term" value="F:molybdenum ion binding"/>
    <property type="evidence" value="ECO:0007669"/>
    <property type="project" value="InterPro"/>
</dbReference>
<evidence type="ECO:0000256" key="2">
    <source>
        <dbReference type="ARBA" id="ARBA00022505"/>
    </source>
</evidence>
<comment type="cofactor">
    <cofactor evidence="1">
        <name>Mo-molybdopterin</name>
        <dbReference type="ChEBI" id="CHEBI:71302"/>
    </cofactor>
</comment>
<dbReference type="InterPro" id="IPR008335">
    <property type="entry name" value="Mopterin_OxRdtase_euk"/>
</dbReference>
<proteinExistence type="predicted"/>
<dbReference type="OrthoDB" id="10051395at2759"/>
<name>A0A0L0D3N9_THETB</name>
<dbReference type="InterPro" id="IPR014756">
    <property type="entry name" value="Ig_E-set"/>
</dbReference>
<reference evidence="8 9" key="1">
    <citation type="submission" date="2010-05" db="EMBL/GenBank/DDBJ databases">
        <title>The Genome Sequence of Thecamonas trahens ATCC 50062.</title>
        <authorList>
            <consortium name="The Broad Institute Genome Sequencing Platform"/>
            <person name="Russ C."/>
            <person name="Cuomo C."/>
            <person name="Shea T."/>
            <person name="Young S.K."/>
            <person name="Zeng Q."/>
            <person name="Koehrsen M."/>
            <person name="Haas B."/>
            <person name="Borodovsky M."/>
            <person name="Guigo R."/>
            <person name="Alvarado L."/>
            <person name="Berlin A."/>
            <person name="Bochicchio J."/>
            <person name="Borenstein D."/>
            <person name="Chapman S."/>
            <person name="Chen Z."/>
            <person name="Freedman E."/>
            <person name="Gellesch M."/>
            <person name="Goldberg J."/>
            <person name="Griggs A."/>
            <person name="Gujja S."/>
            <person name="Heilman E."/>
            <person name="Heiman D."/>
            <person name="Hepburn T."/>
            <person name="Howarth C."/>
            <person name="Jen D."/>
            <person name="Larson L."/>
            <person name="Mehta T."/>
            <person name="Park D."/>
            <person name="Pearson M."/>
            <person name="Roberts A."/>
            <person name="Saif S."/>
            <person name="Shenoy N."/>
            <person name="Sisk P."/>
            <person name="Stolte C."/>
            <person name="Sykes S."/>
            <person name="Thomson T."/>
            <person name="Walk T."/>
            <person name="White J."/>
            <person name="Yandava C."/>
            <person name="Burger G."/>
            <person name="Gray M.W."/>
            <person name="Holland P.W.H."/>
            <person name="King N."/>
            <person name="Lang F.B.F."/>
            <person name="Roger A.J."/>
            <person name="Ruiz-Trillo I."/>
            <person name="Lander E."/>
            <person name="Nusbaum C."/>
        </authorList>
    </citation>
    <scope>NUCLEOTIDE SEQUENCE [LARGE SCALE GENOMIC DNA]</scope>
    <source>
        <strain evidence="8 9">ATCC 50062</strain>
    </source>
</reference>
<evidence type="ECO:0000256" key="6">
    <source>
        <dbReference type="ARBA" id="ARBA00023004"/>
    </source>
</evidence>
<dbReference type="PRINTS" id="PR00407">
    <property type="entry name" value="EUMOPTERIN"/>
</dbReference>
<dbReference type="GO" id="GO:0020037">
    <property type="term" value="F:heme binding"/>
    <property type="evidence" value="ECO:0007669"/>
    <property type="project" value="InterPro"/>
</dbReference>
<dbReference type="InterPro" id="IPR005066">
    <property type="entry name" value="MoCF_OxRdtse_dimer"/>
</dbReference>
<evidence type="ECO:0000313" key="8">
    <source>
        <dbReference type="EMBL" id="KNC45918.1"/>
    </source>
</evidence>
<dbReference type="PANTHER" id="PTHR19372">
    <property type="entry name" value="SULFITE REDUCTASE"/>
    <property type="match status" value="1"/>
</dbReference>
<dbReference type="InterPro" id="IPR036400">
    <property type="entry name" value="Cyt_B5-like_heme/steroid_sf"/>
</dbReference>
<dbReference type="EMBL" id="GL349433">
    <property type="protein sequence ID" value="KNC45918.1"/>
    <property type="molecule type" value="Genomic_DNA"/>
</dbReference>
<dbReference type="AlphaFoldDB" id="A0A0L0D3N9"/>
<dbReference type="Gene3D" id="3.90.420.10">
    <property type="entry name" value="Oxidoreductase, molybdopterin-binding domain"/>
    <property type="match status" value="1"/>
</dbReference>
<dbReference type="Pfam" id="PF00173">
    <property type="entry name" value="Cyt-b5"/>
    <property type="match status" value="1"/>
</dbReference>
<gene>
    <name evidence="8" type="ORF">AMSG_00033</name>
</gene>
<dbReference type="eggNOG" id="KOG4576">
    <property type="taxonomic scope" value="Eukaryota"/>
</dbReference>
<keyword evidence="2" id="KW-0500">Molybdenum</keyword>
<dbReference type="Gene3D" id="3.10.120.10">
    <property type="entry name" value="Cytochrome b5-like heme/steroid binding domain"/>
    <property type="match status" value="1"/>
</dbReference>
<dbReference type="Proteomes" id="UP000054408">
    <property type="component" value="Unassembled WGS sequence"/>
</dbReference>
<dbReference type="Gene3D" id="2.60.40.650">
    <property type="match status" value="1"/>
</dbReference>
<dbReference type="Pfam" id="PF00174">
    <property type="entry name" value="Oxidored_molyb"/>
    <property type="match status" value="1"/>
</dbReference>
<dbReference type="InterPro" id="IPR018506">
    <property type="entry name" value="Cyt_B5_heme-BS"/>
</dbReference>
<keyword evidence="3" id="KW-0349">Heme</keyword>
<evidence type="ECO:0000256" key="1">
    <source>
        <dbReference type="ARBA" id="ARBA00001924"/>
    </source>
</evidence>
<evidence type="ECO:0000256" key="4">
    <source>
        <dbReference type="ARBA" id="ARBA00022723"/>
    </source>
</evidence>
<evidence type="ECO:0000259" key="7">
    <source>
        <dbReference type="PROSITE" id="PS50255"/>
    </source>
</evidence>
<dbReference type="GeneID" id="25559863"/>
<dbReference type="FunFam" id="3.10.120.10:FF:000007">
    <property type="entry name" value="Sulfite oxidase, mitochondrial"/>
    <property type="match status" value="1"/>
</dbReference>
<evidence type="ECO:0000256" key="5">
    <source>
        <dbReference type="ARBA" id="ARBA00023002"/>
    </source>
</evidence>
<dbReference type="PROSITE" id="PS50255">
    <property type="entry name" value="CYTOCHROME_B5_2"/>
    <property type="match status" value="1"/>
</dbReference>
<dbReference type="SMART" id="SM01117">
    <property type="entry name" value="Cyt-b5"/>
    <property type="match status" value="1"/>
</dbReference>
<dbReference type="InterPro" id="IPR001199">
    <property type="entry name" value="Cyt_B5-like_heme/steroid-bd"/>
</dbReference>
<sequence>MNHVRRASTPGLTGATVTAGAIEVFGSAAHMTDEENKEGDARWKEYTLEEVADHDGSGKENGGRIWVTYGTRVFDITDFVPAHPGGEVILKAAGGAIDPFWALYEQHKTEAVLDILNSLQIGVLTADDAAAVEAKAAKTAATTDSPYANEPDRSPLLVVRKEQPFNAETPLDLVAGHFLTPAMLWYCRSHHPIPDLPPPDYTLTVVVPGATEADAEREVVFTLDELKALAARKAVVTVACAGNRRGGLGEGTQGLAWDIGAISTGEFAGAALPALLREAGLDLDEVAAFDGKYHLQVFGHDAPYDASLPLHRVLAPLNDVMLAYELNGEPLPRDHGAPVRFVAPGVCGARQVKWVTRIRVAREPAYSSWQRGVAYRGYGPLVSSFDGLDVDSALPVYELPVTSAITKAEHSPDDQTVSLQGFAYSGGGRGIVRVEVSVDNGESWQLAQLTHGADQHPDRAWAWTLWEAELEVSPDNTAPVAVVRAVDAAYNSQPKDAQDVFNLRGILNNSWHRLVL</sequence>
<protein>
    <submittedName>
        <fullName evidence="8">Sulfite oxidase</fullName>
    </submittedName>
</protein>
<dbReference type="GO" id="GO:0043546">
    <property type="term" value="F:molybdopterin cofactor binding"/>
    <property type="evidence" value="ECO:0007669"/>
    <property type="project" value="TreeGrafter"/>
</dbReference>
<feature type="domain" description="Cytochrome b5 heme-binding" evidence="7">
    <location>
        <begin position="43"/>
        <end position="125"/>
    </location>
</feature>
<dbReference type="GO" id="GO:0006790">
    <property type="term" value="P:sulfur compound metabolic process"/>
    <property type="evidence" value="ECO:0007669"/>
    <property type="project" value="TreeGrafter"/>
</dbReference>
<dbReference type="GO" id="GO:0008482">
    <property type="term" value="F:sulfite oxidase activity"/>
    <property type="evidence" value="ECO:0007669"/>
    <property type="project" value="TreeGrafter"/>
</dbReference>
<dbReference type="SUPFAM" id="SSF55856">
    <property type="entry name" value="Cytochrome b5-like heme/steroid binding domain"/>
    <property type="match status" value="1"/>
</dbReference>
<dbReference type="SUPFAM" id="SSF81296">
    <property type="entry name" value="E set domains"/>
    <property type="match status" value="1"/>
</dbReference>
<dbReference type="STRING" id="461836.A0A0L0D3N9"/>
<dbReference type="OMA" id="TWHVAEL"/>
<dbReference type="SUPFAM" id="SSF56524">
    <property type="entry name" value="Oxidoreductase molybdopterin-binding domain"/>
    <property type="match status" value="1"/>
</dbReference>
<dbReference type="RefSeq" id="XP_013762905.1">
    <property type="nucleotide sequence ID" value="XM_013907451.1"/>
</dbReference>
<dbReference type="PROSITE" id="PS00191">
    <property type="entry name" value="CYTOCHROME_B5_1"/>
    <property type="match status" value="1"/>
</dbReference>
<evidence type="ECO:0000313" key="9">
    <source>
        <dbReference type="Proteomes" id="UP000054408"/>
    </source>
</evidence>
<keyword evidence="4" id="KW-0479">Metal-binding</keyword>
<accession>A0A0L0D3N9</accession>
<dbReference type="GO" id="GO:0005739">
    <property type="term" value="C:mitochondrion"/>
    <property type="evidence" value="ECO:0007669"/>
    <property type="project" value="TreeGrafter"/>
</dbReference>
<keyword evidence="6" id="KW-0408">Iron</keyword>
<dbReference type="eggNOG" id="KOG0535">
    <property type="taxonomic scope" value="Eukaryota"/>
</dbReference>
<keyword evidence="9" id="KW-1185">Reference proteome</keyword>